<keyword evidence="4" id="KW-1185">Reference proteome</keyword>
<keyword evidence="1" id="KW-0812">Transmembrane</keyword>
<feature type="transmembrane region" description="Helical" evidence="1">
    <location>
        <begin position="71"/>
        <end position="91"/>
    </location>
</feature>
<evidence type="ECO:0000313" key="4">
    <source>
        <dbReference type="Proteomes" id="UP000579605"/>
    </source>
</evidence>
<feature type="transmembrane region" description="Helical" evidence="1">
    <location>
        <begin position="103"/>
        <end position="125"/>
    </location>
</feature>
<accession>A0A852Z5H9</accession>
<protein>
    <recommendedName>
        <fullName evidence="2">DUF1707 domain-containing protein</fullName>
    </recommendedName>
</protein>
<proteinExistence type="predicted"/>
<keyword evidence="1" id="KW-0472">Membrane</keyword>
<organism evidence="3 4">
    <name type="scientific">Actinopolymorpha rutila</name>
    <dbReference type="NCBI Taxonomy" id="446787"/>
    <lineage>
        <taxon>Bacteria</taxon>
        <taxon>Bacillati</taxon>
        <taxon>Actinomycetota</taxon>
        <taxon>Actinomycetes</taxon>
        <taxon>Propionibacteriales</taxon>
        <taxon>Actinopolymorphaceae</taxon>
        <taxon>Actinopolymorpha</taxon>
    </lineage>
</organism>
<dbReference type="RefSeq" id="WP_179785547.1">
    <property type="nucleotide sequence ID" value="NZ_BAAARR010000012.1"/>
</dbReference>
<comment type="caution">
    <text evidence="3">The sequence shown here is derived from an EMBL/GenBank/DDBJ whole genome shotgun (WGS) entry which is preliminary data.</text>
</comment>
<gene>
    <name evidence="3" type="ORF">F4554_000123</name>
</gene>
<reference evidence="3 4" key="1">
    <citation type="submission" date="2020-07" db="EMBL/GenBank/DDBJ databases">
        <title>Sequencing the genomes of 1000 actinobacteria strains.</title>
        <authorList>
            <person name="Klenk H.-P."/>
        </authorList>
    </citation>
    <scope>NUCLEOTIDE SEQUENCE [LARGE SCALE GENOMIC DNA]</scope>
    <source>
        <strain evidence="3 4">DSM 18448</strain>
    </source>
</reference>
<dbReference type="EMBL" id="JACBZH010000001">
    <property type="protein sequence ID" value="NYH87485.1"/>
    <property type="molecule type" value="Genomic_DNA"/>
</dbReference>
<name>A0A852Z5H9_9ACTN</name>
<evidence type="ECO:0000313" key="3">
    <source>
        <dbReference type="EMBL" id="NYH87485.1"/>
    </source>
</evidence>
<evidence type="ECO:0000256" key="1">
    <source>
        <dbReference type="SAM" id="Phobius"/>
    </source>
</evidence>
<dbReference type="Pfam" id="PF08044">
    <property type="entry name" value="DUF1707"/>
    <property type="match status" value="1"/>
</dbReference>
<feature type="domain" description="DUF1707" evidence="2">
    <location>
        <begin position="2"/>
        <end position="51"/>
    </location>
</feature>
<evidence type="ECO:0000259" key="2">
    <source>
        <dbReference type="Pfam" id="PF08044"/>
    </source>
</evidence>
<keyword evidence="1" id="KW-1133">Transmembrane helix</keyword>
<dbReference type="Proteomes" id="UP000579605">
    <property type="component" value="Unassembled WGS sequence"/>
</dbReference>
<sequence>MGDEERHACAEQLATHHARGRLSAEEFEERLGIALTAQTGGELGRLLVDLPFPESAPSRRGSAPSQLEHRWAWVGGGLFLLALSVAAIVLMSTTGTLYGDEAAFQAAMTGLAGIVATLLVVRGVLGRWPVPRN</sequence>
<dbReference type="AlphaFoldDB" id="A0A852Z5H9"/>
<dbReference type="InterPro" id="IPR012551">
    <property type="entry name" value="DUF1707_SHOCT-like"/>
</dbReference>